<organism evidence="6 7">
    <name type="scientific">Truncatella angustata</name>
    <dbReference type="NCBI Taxonomy" id="152316"/>
    <lineage>
        <taxon>Eukaryota</taxon>
        <taxon>Fungi</taxon>
        <taxon>Dikarya</taxon>
        <taxon>Ascomycota</taxon>
        <taxon>Pezizomycotina</taxon>
        <taxon>Sordariomycetes</taxon>
        <taxon>Xylariomycetidae</taxon>
        <taxon>Amphisphaeriales</taxon>
        <taxon>Sporocadaceae</taxon>
        <taxon>Truncatella</taxon>
    </lineage>
</organism>
<name>A0A9P8UTW9_9PEZI</name>
<dbReference type="GO" id="GO:0016020">
    <property type="term" value="C:membrane"/>
    <property type="evidence" value="ECO:0007669"/>
    <property type="project" value="GOC"/>
</dbReference>
<dbReference type="AlphaFoldDB" id="A0A9P8UTW9"/>
<reference evidence="6" key="1">
    <citation type="journal article" date="2021" name="Nat. Commun.">
        <title>Genetic determinants of endophytism in the Arabidopsis root mycobiome.</title>
        <authorList>
            <person name="Mesny F."/>
            <person name="Miyauchi S."/>
            <person name="Thiergart T."/>
            <person name="Pickel B."/>
            <person name="Atanasova L."/>
            <person name="Karlsson M."/>
            <person name="Huettel B."/>
            <person name="Barry K.W."/>
            <person name="Haridas S."/>
            <person name="Chen C."/>
            <person name="Bauer D."/>
            <person name="Andreopoulos W."/>
            <person name="Pangilinan J."/>
            <person name="LaButti K."/>
            <person name="Riley R."/>
            <person name="Lipzen A."/>
            <person name="Clum A."/>
            <person name="Drula E."/>
            <person name="Henrissat B."/>
            <person name="Kohler A."/>
            <person name="Grigoriev I.V."/>
            <person name="Martin F.M."/>
            <person name="Hacquard S."/>
        </authorList>
    </citation>
    <scope>NUCLEOTIDE SEQUENCE</scope>
    <source>
        <strain evidence="6">MPI-SDFR-AT-0073</strain>
    </source>
</reference>
<dbReference type="RefSeq" id="XP_045962382.1">
    <property type="nucleotide sequence ID" value="XM_046097484.1"/>
</dbReference>
<comment type="similarity">
    <text evidence="1">Belongs to the glycosyl hydrolase 30 family.</text>
</comment>
<dbReference type="InterPro" id="IPR039514">
    <property type="entry name" value="6GAL-like"/>
</dbReference>
<dbReference type="InterPro" id="IPR001139">
    <property type="entry name" value="Glyco_hydro_30"/>
</dbReference>
<evidence type="ECO:0000256" key="2">
    <source>
        <dbReference type="ARBA" id="ARBA00022729"/>
    </source>
</evidence>
<evidence type="ECO:0000256" key="3">
    <source>
        <dbReference type="ARBA" id="ARBA00022801"/>
    </source>
</evidence>
<dbReference type="GO" id="GO:0006680">
    <property type="term" value="P:glucosylceramide catabolic process"/>
    <property type="evidence" value="ECO:0007669"/>
    <property type="project" value="TreeGrafter"/>
</dbReference>
<dbReference type="SUPFAM" id="SSF51445">
    <property type="entry name" value="(Trans)glycosidases"/>
    <property type="match status" value="1"/>
</dbReference>
<evidence type="ECO:0000259" key="4">
    <source>
        <dbReference type="Pfam" id="PF14587"/>
    </source>
</evidence>
<evidence type="ECO:0000313" key="6">
    <source>
        <dbReference type="EMBL" id="KAH6658148.1"/>
    </source>
</evidence>
<keyword evidence="7" id="KW-1185">Reference proteome</keyword>
<dbReference type="PANTHER" id="PTHR11069:SF23">
    <property type="entry name" value="LYSOSOMAL ACID GLUCOSYLCERAMIDASE"/>
    <property type="match status" value="1"/>
</dbReference>
<dbReference type="GeneID" id="70126376"/>
<dbReference type="PANTHER" id="PTHR11069">
    <property type="entry name" value="GLUCOSYLCERAMIDASE"/>
    <property type="match status" value="1"/>
</dbReference>
<keyword evidence="3 6" id="KW-0378">Hydrolase</keyword>
<dbReference type="InterPro" id="IPR013780">
    <property type="entry name" value="Glyco_hydro_b"/>
</dbReference>
<sequence length="446" mass="47460">MPVRAQTAITVSMTVSYQEIHGFGFSQAFGRASEFQDLSDTTIQKAALDYLFNTSTGAGFSIIRNRIGSGGSGDSIEPNSPGSPNSTPTYVWDGDDRGQVWFSQQAKSYGVDYIYADAWSAPGFMKTSGNESTPGYLCGSSGHACSTGDWRQAYANFLVKYVEYYNAEGLPITQLGFLNEPDYEVSYSQMQINDDASDAIDFIRVLNKTLVNAGHTDVGIACCDTFGWKNMATYLNYLVSGGATSHLRVITAHSYSSDATTSLNATSLPRWNTEGAPSGAFSTTWYSSGAATEGFTWANKLAVAIVNAQLSAYLFWEGFENGQTQSASHLVDVVNGVATPSAIMWAFAMWSRYIRPGAIRVATSGTISNVIIGAFKNTDSSVVVVFTNGGTSAASAELSFSGFTPKAASAWATNQSSTFASSSATLANSKVTVSVPAHGVVTVKMI</sequence>
<evidence type="ECO:0000256" key="1">
    <source>
        <dbReference type="ARBA" id="ARBA00005382"/>
    </source>
</evidence>
<dbReference type="InterPro" id="IPR033452">
    <property type="entry name" value="GH30_C"/>
</dbReference>
<dbReference type="EMBL" id="JAGPXC010000002">
    <property type="protein sequence ID" value="KAH6658148.1"/>
    <property type="molecule type" value="Genomic_DNA"/>
</dbReference>
<keyword evidence="2" id="KW-0732">Signal</keyword>
<dbReference type="Pfam" id="PF14587">
    <property type="entry name" value="Glyco_hydr_30_2"/>
    <property type="match status" value="1"/>
</dbReference>
<dbReference type="Gene3D" id="2.60.40.1180">
    <property type="entry name" value="Golgi alpha-mannosidase II"/>
    <property type="match status" value="1"/>
</dbReference>
<gene>
    <name evidence="6" type="ORF">BKA67DRAFT_512551</name>
</gene>
<dbReference type="Gene3D" id="3.20.20.80">
    <property type="entry name" value="Glycosidases"/>
    <property type="match status" value="1"/>
</dbReference>
<accession>A0A9P8UTW9</accession>
<evidence type="ECO:0000313" key="7">
    <source>
        <dbReference type="Proteomes" id="UP000758603"/>
    </source>
</evidence>
<dbReference type="Pfam" id="PF17189">
    <property type="entry name" value="Glyco_hydro_30C"/>
    <property type="match status" value="1"/>
</dbReference>
<protein>
    <submittedName>
        <fullName evidence="6">Glycoside hydrolase family 5 protein</fullName>
    </submittedName>
</protein>
<evidence type="ECO:0000259" key="5">
    <source>
        <dbReference type="Pfam" id="PF17189"/>
    </source>
</evidence>
<feature type="domain" description="Endo-beta-1,6-galactanase-like" evidence="4">
    <location>
        <begin position="8"/>
        <end position="220"/>
    </location>
</feature>
<proteinExistence type="inferred from homology"/>
<dbReference type="SUPFAM" id="SSF51011">
    <property type="entry name" value="Glycosyl hydrolase domain"/>
    <property type="match status" value="1"/>
</dbReference>
<dbReference type="InterPro" id="IPR017853">
    <property type="entry name" value="GH"/>
</dbReference>
<dbReference type="OrthoDB" id="2012278at2759"/>
<dbReference type="GO" id="GO:0004348">
    <property type="term" value="F:glucosylceramidase activity"/>
    <property type="evidence" value="ECO:0007669"/>
    <property type="project" value="InterPro"/>
</dbReference>
<feature type="domain" description="Glycosyl hydrolase family 30 beta sandwich" evidence="5">
    <location>
        <begin position="357"/>
        <end position="443"/>
    </location>
</feature>
<dbReference type="Proteomes" id="UP000758603">
    <property type="component" value="Unassembled WGS sequence"/>
</dbReference>
<comment type="caution">
    <text evidence="6">The sequence shown here is derived from an EMBL/GenBank/DDBJ whole genome shotgun (WGS) entry which is preliminary data.</text>
</comment>